<gene>
    <name evidence="2" type="ORF">C2E20_8257</name>
</gene>
<keyword evidence="1" id="KW-0732">Signal</keyword>
<comment type="caution">
    <text evidence="2">The sequence shown here is derived from an EMBL/GenBank/DDBJ whole genome shotgun (WGS) entry which is preliminary data.</text>
</comment>
<dbReference type="EMBL" id="LHPF02000042">
    <property type="protein sequence ID" value="PSC68110.1"/>
    <property type="molecule type" value="Genomic_DNA"/>
</dbReference>
<name>A0A2P6V1Z1_9CHLO</name>
<dbReference type="AlphaFoldDB" id="A0A2P6V1Z1"/>
<dbReference type="Proteomes" id="UP000239649">
    <property type="component" value="Unassembled WGS sequence"/>
</dbReference>
<evidence type="ECO:0000313" key="3">
    <source>
        <dbReference type="Proteomes" id="UP000239649"/>
    </source>
</evidence>
<dbReference type="OrthoDB" id="508576at2759"/>
<keyword evidence="3" id="KW-1185">Reference proteome</keyword>
<evidence type="ECO:0000256" key="1">
    <source>
        <dbReference type="SAM" id="SignalP"/>
    </source>
</evidence>
<protein>
    <submittedName>
        <fullName evidence="2">Uncharacterized protein</fullName>
    </submittedName>
</protein>
<feature type="chain" id="PRO_5015187726" evidence="1">
    <location>
        <begin position="20"/>
        <end position="510"/>
    </location>
</feature>
<reference evidence="2 3" key="1">
    <citation type="journal article" date="2018" name="Plant J.">
        <title>Genome sequences of Chlorella sorokiniana UTEX 1602 and Micractinium conductrix SAG 241.80: implications to maltose excretion by a green alga.</title>
        <authorList>
            <person name="Arriola M.B."/>
            <person name="Velmurugan N."/>
            <person name="Zhang Y."/>
            <person name="Plunkett M.H."/>
            <person name="Hondzo H."/>
            <person name="Barney B.M."/>
        </authorList>
    </citation>
    <scope>NUCLEOTIDE SEQUENCE [LARGE SCALE GENOMIC DNA]</scope>
    <source>
        <strain evidence="2 3">SAG 241.80</strain>
    </source>
</reference>
<feature type="signal peptide" evidence="1">
    <location>
        <begin position="1"/>
        <end position="19"/>
    </location>
</feature>
<organism evidence="2 3">
    <name type="scientific">Micractinium conductrix</name>
    <dbReference type="NCBI Taxonomy" id="554055"/>
    <lineage>
        <taxon>Eukaryota</taxon>
        <taxon>Viridiplantae</taxon>
        <taxon>Chlorophyta</taxon>
        <taxon>core chlorophytes</taxon>
        <taxon>Trebouxiophyceae</taxon>
        <taxon>Chlorellales</taxon>
        <taxon>Chlorellaceae</taxon>
        <taxon>Chlorella clade</taxon>
        <taxon>Micractinium</taxon>
    </lineage>
</organism>
<sequence length="510" mass="51969">MRSLSLLVLALAMCSGARAQAGVGEAIASAVLGAKGAVVSGLGGLMQNHLENAKITAQTMGQGLSTTATAMGQGLGAAADALSAAYATAGAQAEAALAAFEKEYCTPATFVPSEKVPATFTGHSMSLTFSLGECTFDDHKWLHEDVKELDCTEPSITYTKTPANFTSKFHSAPSFTSKECKIEKVFGEEVTQVLFVFDGSQAPDVATLTAKITEEVKKVLGTVGTGVQDMVGNTKSMLLGGLTGGFAAGNMAAATAGQAQALPSGLPAELLRGTSEDLFFSGLMHLDSVVDELSPGQLERLFQGSEGNELLGPQANNLHTFEALAAAGHALVQPAAHAAAAAAPPEVQDCFAAAPAATGSQRPANHAEMAAEAAAARSLLASLDGVCSPSVTTATTAAIGTAATPLAAEVPARPPALAPLAPLQAQLRAHAVHAAAALPMGRPFLYFDVATGRVMQATLPHALPHAAMAFSLVPVLGFVLRGVQRELERVAAADAEQALHEEALEDPAAT</sequence>
<evidence type="ECO:0000313" key="2">
    <source>
        <dbReference type="EMBL" id="PSC68110.1"/>
    </source>
</evidence>
<accession>A0A2P6V1Z1</accession>
<proteinExistence type="predicted"/>